<feature type="compositionally biased region" description="Basic and acidic residues" evidence="1">
    <location>
        <begin position="31"/>
        <end position="44"/>
    </location>
</feature>
<evidence type="ECO:0000313" key="3">
    <source>
        <dbReference type="Proteomes" id="UP000625711"/>
    </source>
</evidence>
<dbReference type="AlphaFoldDB" id="A0A834IKL9"/>
<gene>
    <name evidence="2" type="ORF">GWI33_005149</name>
</gene>
<reference evidence="2" key="1">
    <citation type="submission" date="2020-08" db="EMBL/GenBank/DDBJ databases">
        <title>Genome sequencing and assembly of the red palm weevil Rhynchophorus ferrugineus.</title>
        <authorList>
            <person name="Dias G.B."/>
            <person name="Bergman C.M."/>
            <person name="Manee M."/>
        </authorList>
    </citation>
    <scope>NUCLEOTIDE SEQUENCE</scope>
    <source>
        <strain evidence="2">AA-2017</strain>
        <tissue evidence="2">Whole larva</tissue>
    </source>
</reference>
<name>A0A834IKL9_RHYFE</name>
<keyword evidence="3" id="KW-1185">Reference proteome</keyword>
<feature type="compositionally biased region" description="Basic and acidic residues" evidence="1">
    <location>
        <begin position="53"/>
        <end position="62"/>
    </location>
</feature>
<dbReference type="EMBL" id="JAACXV010000259">
    <property type="protein sequence ID" value="KAF7281091.1"/>
    <property type="molecule type" value="Genomic_DNA"/>
</dbReference>
<feature type="region of interest" description="Disordered" evidence="1">
    <location>
        <begin position="31"/>
        <end position="96"/>
    </location>
</feature>
<evidence type="ECO:0000313" key="2">
    <source>
        <dbReference type="EMBL" id="KAF7281091.1"/>
    </source>
</evidence>
<organism evidence="2 3">
    <name type="scientific">Rhynchophorus ferrugineus</name>
    <name type="common">Red palm weevil</name>
    <name type="synonym">Curculio ferrugineus</name>
    <dbReference type="NCBI Taxonomy" id="354439"/>
    <lineage>
        <taxon>Eukaryota</taxon>
        <taxon>Metazoa</taxon>
        <taxon>Ecdysozoa</taxon>
        <taxon>Arthropoda</taxon>
        <taxon>Hexapoda</taxon>
        <taxon>Insecta</taxon>
        <taxon>Pterygota</taxon>
        <taxon>Neoptera</taxon>
        <taxon>Endopterygota</taxon>
        <taxon>Coleoptera</taxon>
        <taxon>Polyphaga</taxon>
        <taxon>Cucujiformia</taxon>
        <taxon>Curculionidae</taxon>
        <taxon>Dryophthorinae</taxon>
        <taxon>Rhynchophorus</taxon>
    </lineage>
</organism>
<protein>
    <submittedName>
        <fullName evidence="2">Uncharacterized protein</fullName>
    </submittedName>
</protein>
<evidence type="ECO:0000256" key="1">
    <source>
        <dbReference type="SAM" id="MobiDB-lite"/>
    </source>
</evidence>
<sequence>MYTAATIKDSLTRITPKLRGLDESFKGCEKCMKESASESKDQSEAKMGAAPQRNERNDHETESEYDIGNNILEETPIVSSVGSRNHLHLPARDGTK</sequence>
<dbReference type="Proteomes" id="UP000625711">
    <property type="component" value="Unassembled WGS sequence"/>
</dbReference>
<accession>A0A834IKL9</accession>
<comment type="caution">
    <text evidence="2">The sequence shown here is derived from an EMBL/GenBank/DDBJ whole genome shotgun (WGS) entry which is preliminary data.</text>
</comment>
<proteinExistence type="predicted"/>